<feature type="compositionally biased region" description="Basic and acidic residues" evidence="5">
    <location>
        <begin position="239"/>
        <end position="250"/>
    </location>
</feature>
<feature type="region of interest" description="Disordered" evidence="5">
    <location>
        <begin position="202"/>
        <end position="287"/>
    </location>
</feature>
<dbReference type="PROSITE" id="PS50916">
    <property type="entry name" value="RABBD"/>
    <property type="match status" value="1"/>
</dbReference>
<dbReference type="InterPro" id="IPR041282">
    <property type="entry name" value="FYVE_2"/>
</dbReference>
<accession>A0A9P0EYG8</accession>
<proteinExistence type="predicted"/>
<evidence type="ECO:0000256" key="4">
    <source>
        <dbReference type="PROSITE-ProRule" id="PRU00091"/>
    </source>
</evidence>
<keyword evidence="3" id="KW-0862">Zinc</keyword>
<dbReference type="PANTHER" id="PTHR45729:SF6">
    <property type="entry name" value="RABPHILIN, ISOFORM A"/>
    <property type="match status" value="1"/>
</dbReference>
<dbReference type="GO" id="GO:0031267">
    <property type="term" value="F:small GTPase binding"/>
    <property type="evidence" value="ECO:0007669"/>
    <property type="project" value="InterPro"/>
</dbReference>
<dbReference type="GO" id="GO:0006886">
    <property type="term" value="P:intracellular protein transport"/>
    <property type="evidence" value="ECO:0007669"/>
    <property type="project" value="InterPro"/>
</dbReference>
<dbReference type="PROSITE" id="PS50178">
    <property type="entry name" value="ZF_FYVE"/>
    <property type="match status" value="1"/>
</dbReference>
<dbReference type="InterPro" id="IPR010911">
    <property type="entry name" value="Rab_BD"/>
</dbReference>
<reference evidence="8" key="1">
    <citation type="submission" date="2021-12" db="EMBL/GenBank/DDBJ databases">
        <authorList>
            <person name="King R."/>
        </authorList>
    </citation>
    <scope>NUCLEOTIDE SEQUENCE</scope>
</reference>
<dbReference type="GO" id="GO:0098793">
    <property type="term" value="C:presynapse"/>
    <property type="evidence" value="ECO:0007669"/>
    <property type="project" value="GOC"/>
</dbReference>
<dbReference type="InterPro" id="IPR011011">
    <property type="entry name" value="Znf_FYVE_PHD"/>
</dbReference>
<dbReference type="GO" id="GO:0006887">
    <property type="term" value="P:exocytosis"/>
    <property type="evidence" value="ECO:0007669"/>
    <property type="project" value="TreeGrafter"/>
</dbReference>
<dbReference type="Gene3D" id="3.30.40.10">
    <property type="entry name" value="Zinc/RING finger domain, C3HC4 (zinc finger)"/>
    <property type="match status" value="1"/>
</dbReference>
<organism evidence="8 9">
    <name type="scientific">Bemisia tabaci</name>
    <name type="common">Sweetpotato whitefly</name>
    <name type="synonym">Aleurodes tabaci</name>
    <dbReference type="NCBI Taxonomy" id="7038"/>
    <lineage>
        <taxon>Eukaryota</taxon>
        <taxon>Metazoa</taxon>
        <taxon>Ecdysozoa</taxon>
        <taxon>Arthropoda</taxon>
        <taxon>Hexapoda</taxon>
        <taxon>Insecta</taxon>
        <taxon>Pterygota</taxon>
        <taxon>Neoptera</taxon>
        <taxon>Paraneoptera</taxon>
        <taxon>Hemiptera</taxon>
        <taxon>Sternorrhyncha</taxon>
        <taxon>Aleyrodoidea</taxon>
        <taxon>Aleyrodidae</taxon>
        <taxon>Aleyrodinae</taxon>
        <taxon>Bemisia</taxon>
    </lineage>
</organism>
<dbReference type="GO" id="GO:0008270">
    <property type="term" value="F:zinc ion binding"/>
    <property type="evidence" value="ECO:0007669"/>
    <property type="project" value="UniProtKB-KW"/>
</dbReference>
<dbReference type="GO" id="GO:0061669">
    <property type="term" value="P:spontaneous neurotransmitter secretion"/>
    <property type="evidence" value="ECO:0007669"/>
    <property type="project" value="TreeGrafter"/>
</dbReference>
<gene>
    <name evidence="8" type="ORF">BEMITA_LOCUS3787</name>
</gene>
<sequence length="328" mass="37842">MVDLGTDLNSDWICPNNRQLALRAKLQIGWSMKNQQLRQHGTKWKPLDENEQQIIANVVQRAEALENVEQERIGRLVERLENMKRNMMGTGDNQCILCGDRFGLLGSTCTICYDCRKAVCPKCSIETSSSRKSSVWLCKICAETREIWKKSGAWFYKGIPKYVIPPKKNNDSKYAFKRRIIDTGVIDKNLCTKPSVPSSFLKVMEEREREKEKSQEYTELVTPERNSPEGQGRSMNSWKQDRGASSKAQERASGSNTQDISGFPKSRERSSSFKAQERNYNLKTQERNYNLKTQERNCFKVQDWNTPIEAKTTDLRSKFEDSLTLHSK</sequence>
<dbReference type="GO" id="GO:0017158">
    <property type="term" value="P:regulation of calcium ion-dependent exocytosis"/>
    <property type="evidence" value="ECO:0007669"/>
    <property type="project" value="TreeGrafter"/>
</dbReference>
<dbReference type="Pfam" id="PF02318">
    <property type="entry name" value="FYVE_2"/>
    <property type="match status" value="1"/>
</dbReference>
<feature type="compositionally biased region" description="Basic and acidic residues" evidence="5">
    <location>
        <begin position="203"/>
        <end position="216"/>
    </location>
</feature>
<evidence type="ECO:0008006" key="10">
    <source>
        <dbReference type="Google" id="ProtNLM"/>
    </source>
</evidence>
<feature type="compositionally biased region" description="Polar residues" evidence="5">
    <location>
        <begin position="224"/>
        <end position="238"/>
    </location>
</feature>
<protein>
    <recommendedName>
        <fullName evidence="10">Rabphilin</fullName>
    </recommendedName>
</protein>
<dbReference type="SUPFAM" id="SSF57903">
    <property type="entry name" value="FYVE/PHD zinc finger"/>
    <property type="match status" value="1"/>
</dbReference>
<evidence type="ECO:0000256" key="5">
    <source>
        <dbReference type="SAM" id="MobiDB-lite"/>
    </source>
</evidence>
<dbReference type="Proteomes" id="UP001152759">
    <property type="component" value="Chromosome 2"/>
</dbReference>
<dbReference type="AlphaFoldDB" id="A0A9P0EYG8"/>
<evidence type="ECO:0000256" key="2">
    <source>
        <dbReference type="ARBA" id="ARBA00022771"/>
    </source>
</evidence>
<keyword evidence="9" id="KW-1185">Reference proteome</keyword>
<dbReference type="KEGG" id="btab:109043708"/>
<dbReference type="InterPro" id="IPR013083">
    <property type="entry name" value="Znf_RING/FYVE/PHD"/>
</dbReference>
<evidence type="ECO:0000256" key="3">
    <source>
        <dbReference type="ARBA" id="ARBA00022833"/>
    </source>
</evidence>
<feature type="domain" description="RabBD" evidence="7">
    <location>
        <begin position="41"/>
        <end position="158"/>
    </location>
</feature>
<feature type="compositionally biased region" description="Basic and acidic residues" evidence="5">
    <location>
        <begin position="265"/>
        <end position="277"/>
    </location>
</feature>
<feature type="compositionally biased region" description="Polar residues" evidence="5">
    <location>
        <begin position="278"/>
        <end position="287"/>
    </location>
</feature>
<dbReference type="InterPro" id="IPR043566">
    <property type="entry name" value="Rabphilin/DOC2/Noc2"/>
</dbReference>
<dbReference type="EMBL" id="OU963863">
    <property type="protein sequence ID" value="CAH0384462.1"/>
    <property type="molecule type" value="Genomic_DNA"/>
</dbReference>
<feature type="domain" description="FYVE-type" evidence="6">
    <location>
        <begin position="89"/>
        <end position="146"/>
    </location>
</feature>
<evidence type="ECO:0000259" key="6">
    <source>
        <dbReference type="PROSITE" id="PS50178"/>
    </source>
</evidence>
<keyword evidence="1" id="KW-0479">Metal-binding</keyword>
<evidence type="ECO:0000313" key="9">
    <source>
        <dbReference type="Proteomes" id="UP001152759"/>
    </source>
</evidence>
<dbReference type="OrthoDB" id="6594214at2759"/>
<evidence type="ECO:0000313" key="8">
    <source>
        <dbReference type="EMBL" id="CAH0384462.1"/>
    </source>
</evidence>
<dbReference type="InterPro" id="IPR017455">
    <property type="entry name" value="Znf_FYVE-rel"/>
</dbReference>
<evidence type="ECO:0000259" key="7">
    <source>
        <dbReference type="PROSITE" id="PS50916"/>
    </source>
</evidence>
<evidence type="ECO:0000256" key="1">
    <source>
        <dbReference type="ARBA" id="ARBA00022723"/>
    </source>
</evidence>
<name>A0A9P0EYG8_BEMTA</name>
<keyword evidence="2 4" id="KW-0863">Zinc-finger</keyword>
<dbReference type="PANTHER" id="PTHR45729">
    <property type="entry name" value="RABPHILIN, ISOFORM A"/>
    <property type="match status" value="1"/>
</dbReference>